<dbReference type="Gene3D" id="1.25.40.10">
    <property type="entry name" value="Tetratricopeptide repeat domain"/>
    <property type="match status" value="1"/>
</dbReference>
<dbReference type="EMBL" id="GIBP01004241">
    <property type="protein sequence ID" value="NDV33210.1"/>
    <property type="molecule type" value="Transcribed_RNA"/>
</dbReference>
<dbReference type="InterPro" id="IPR044059">
    <property type="entry name" value="Csn1/TTC4_wheel"/>
</dbReference>
<accession>A0A6B2L8I9</accession>
<evidence type="ECO:0000256" key="1">
    <source>
        <dbReference type="ARBA" id="ARBA00022737"/>
    </source>
</evidence>
<reference evidence="7" key="1">
    <citation type="journal article" date="2020" name="J. Eukaryot. Microbiol.">
        <title>De novo Sequencing, Assembly and Annotation of the Transcriptome for the Free-Living Testate Amoeba Arcella intermedia.</title>
        <authorList>
            <person name="Ribeiro G.M."/>
            <person name="Porfirio-Sousa A.L."/>
            <person name="Maurer-Alcala X.X."/>
            <person name="Katz L.A."/>
            <person name="Lahr D.J.G."/>
        </authorList>
    </citation>
    <scope>NUCLEOTIDE SEQUENCE</scope>
</reference>
<feature type="domain" description="Cns1/TTC4 wheel" evidence="6">
    <location>
        <begin position="208"/>
        <end position="307"/>
    </location>
</feature>
<dbReference type="AlphaFoldDB" id="A0A6B2L8I9"/>
<dbReference type="GO" id="GO:0006457">
    <property type="term" value="P:protein folding"/>
    <property type="evidence" value="ECO:0007669"/>
    <property type="project" value="TreeGrafter"/>
</dbReference>
<dbReference type="PANTHER" id="PTHR46035">
    <property type="entry name" value="TETRATRICOPEPTIDE REPEAT PROTEIN 4"/>
    <property type="match status" value="1"/>
</dbReference>
<evidence type="ECO:0000259" key="6">
    <source>
        <dbReference type="Pfam" id="PF18972"/>
    </source>
</evidence>
<keyword evidence="2 4" id="KW-0802">TPR repeat</keyword>
<dbReference type="Pfam" id="PF18972">
    <property type="entry name" value="Wheel"/>
    <property type="match status" value="1"/>
</dbReference>
<feature type="repeat" description="TPR" evidence="4">
    <location>
        <begin position="104"/>
        <end position="137"/>
    </location>
</feature>
<dbReference type="GO" id="GO:0030544">
    <property type="term" value="F:Hsp70 protein binding"/>
    <property type="evidence" value="ECO:0007669"/>
    <property type="project" value="TreeGrafter"/>
</dbReference>
<dbReference type="GO" id="GO:0005829">
    <property type="term" value="C:cytosol"/>
    <property type="evidence" value="ECO:0007669"/>
    <property type="project" value="TreeGrafter"/>
</dbReference>
<evidence type="ECO:0000256" key="4">
    <source>
        <dbReference type="PROSITE-ProRule" id="PRU00339"/>
    </source>
</evidence>
<dbReference type="PANTHER" id="PTHR46035:SF1">
    <property type="entry name" value="TETRATRICOPEPTIDE REPEAT PROTEIN 4"/>
    <property type="match status" value="1"/>
</dbReference>
<dbReference type="CDD" id="cd21377">
    <property type="entry name" value="CTWD_Cns1-like"/>
    <property type="match status" value="1"/>
</dbReference>
<comment type="similarity">
    <text evidence="3">Belongs to the TTC4 family.</text>
</comment>
<keyword evidence="1" id="KW-0677">Repeat</keyword>
<evidence type="ECO:0000256" key="3">
    <source>
        <dbReference type="ARBA" id="ARBA00023602"/>
    </source>
</evidence>
<sequence>MTKVPDGQENPALDALNSLIYDEQSPDEIAENFKEQGNACFAKGKKFYKNAIKFYEQAIEQPVKDNKKRSVYYSNRAAVHLQLENHGKVLEDVEESIKLDEGNVKAYFRGAKSAIALKKFEQAIQYCTKGLKVEPDNKTLDREKVRATKLLEEQIKAQQLKQQAVEEENAKKKKLQDSIDKKGIVLGGPLFEIQSKESSKIYVDDLGKLHFPVLFVYEEYSQLDFIEDFREDTTFGDHLEVMFPDGEFTDWDVHKKYVREDLEIYVVFNQVPPKDPKKGKTDKRPRKVKVNHTTQLLKILQHEEYVLPATPIFYIISSKSSFKAKFLKMSIDSLSKLE</sequence>
<proteinExistence type="inferred from homology"/>
<keyword evidence="5" id="KW-0175">Coiled coil</keyword>
<dbReference type="InterPro" id="IPR019734">
    <property type="entry name" value="TPR_rpt"/>
</dbReference>
<evidence type="ECO:0000256" key="5">
    <source>
        <dbReference type="SAM" id="Coils"/>
    </source>
</evidence>
<feature type="coiled-coil region" evidence="5">
    <location>
        <begin position="148"/>
        <end position="177"/>
    </location>
</feature>
<dbReference type="GO" id="GO:0051879">
    <property type="term" value="F:Hsp90 protein binding"/>
    <property type="evidence" value="ECO:0007669"/>
    <property type="project" value="InterPro"/>
</dbReference>
<dbReference type="SMART" id="SM00028">
    <property type="entry name" value="TPR"/>
    <property type="match status" value="3"/>
</dbReference>
<dbReference type="Pfam" id="PF12895">
    <property type="entry name" value="ANAPC3"/>
    <property type="match status" value="1"/>
</dbReference>
<name>A0A6B2L8I9_9EUKA</name>
<organism evidence="7">
    <name type="scientific">Arcella intermedia</name>
    <dbReference type="NCBI Taxonomy" id="1963864"/>
    <lineage>
        <taxon>Eukaryota</taxon>
        <taxon>Amoebozoa</taxon>
        <taxon>Tubulinea</taxon>
        <taxon>Elardia</taxon>
        <taxon>Arcellinida</taxon>
        <taxon>Sphaerothecina</taxon>
        <taxon>Arcellidae</taxon>
        <taxon>Arcella</taxon>
    </lineage>
</organism>
<dbReference type="PROSITE" id="PS50005">
    <property type="entry name" value="TPR"/>
    <property type="match status" value="1"/>
</dbReference>
<evidence type="ECO:0000313" key="7">
    <source>
        <dbReference type="EMBL" id="NDV33210.1"/>
    </source>
</evidence>
<dbReference type="SUPFAM" id="SSF48452">
    <property type="entry name" value="TPR-like"/>
    <property type="match status" value="1"/>
</dbReference>
<dbReference type="InterPro" id="IPR011990">
    <property type="entry name" value="TPR-like_helical_dom_sf"/>
</dbReference>
<dbReference type="GO" id="GO:0005634">
    <property type="term" value="C:nucleus"/>
    <property type="evidence" value="ECO:0007669"/>
    <property type="project" value="TreeGrafter"/>
</dbReference>
<evidence type="ECO:0000256" key="2">
    <source>
        <dbReference type="ARBA" id="ARBA00022803"/>
    </source>
</evidence>
<protein>
    <recommendedName>
        <fullName evidence="6">Cns1/TTC4 wheel domain-containing protein</fullName>
    </recommendedName>
</protein>